<protein>
    <recommendedName>
        <fullName evidence="4">Hemin uptake protein hemP</fullName>
    </recommendedName>
</protein>
<dbReference type="RefSeq" id="WP_006019645.1">
    <property type="nucleotide sequence ID" value="NZ_KB375282.1"/>
</dbReference>
<accession>K8PQN6</accession>
<proteinExistence type="predicted"/>
<dbReference type="AlphaFoldDB" id="K8PQN6"/>
<dbReference type="Proteomes" id="UP000001096">
    <property type="component" value="Unassembled WGS sequence"/>
</dbReference>
<feature type="region of interest" description="Disordered" evidence="1">
    <location>
        <begin position="1"/>
        <end position="24"/>
    </location>
</feature>
<dbReference type="eggNOG" id="COG4256">
    <property type="taxonomic scope" value="Bacteria"/>
</dbReference>
<evidence type="ECO:0000313" key="3">
    <source>
        <dbReference type="Proteomes" id="UP000001096"/>
    </source>
</evidence>
<sequence length="72" mass="7990">MNAGSPHDPDGSSGKDAGDKSRTTLIERSIPLTDNHINSRDLFLASREIMIVHGEDTYRLRLTAQNKLILTK</sequence>
<organism evidence="2 3">
    <name type="scientific">Afipia broomeae ATCC 49717</name>
    <dbReference type="NCBI Taxonomy" id="883078"/>
    <lineage>
        <taxon>Bacteria</taxon>
        <taxon>Pseudomonadati</taxon>
        <taxon>Pseudomonadota</taxon>
        <taxon>Alphaproteobacteria</taxon>
        <taxon>Hyphomicrobiales</taxon>
        <taxon>Nitrobacteraceae</taxon>
        <taxon>Afipia</taxon>
    </lineage>
</organism>
<dbReference type="Pfam" id="PF10636">
    <property type="entry name" value="hemP"/>
    <property type="match status" value="1"/>
</dbReference>
<dbReference type="Gene3D" id="2.10.70.10">
    <property type="entry name" value="Complement Module, domain 1"/>
    <property type="match status" value="1"/>
</dbReference>
<comment type="caution">
    <text evidence="2">The sequence shown here is derived from an EMBL/GenBank/DDBJ whole genome shotgun (WGS) entry which is preliminary data.</text>
</comment>
<dbReference type="HOGENOM" id="CLU_178563_3_0_5"/>
<keyword evidence="3" id="KW-1185">Reference proteome</keyword>
<gene>
    <name evidence="2" type="ORF">HMPREF9695_00927</name>
</gene>
<name>K8PQN6_9BRAD</name>
<dbReference type="EMBL" id="AGWX01000001">
    <property type="protein sequence ID" value="EKS41835.1"/>
    <property type="molecule type" value="Genomic_DNA"/>
</dbReference>
<evidence type="ECO:0000256" key="1">
    <source>
        <dbReference type="SAM" id="MobiDB-lite"/>
    </source>
</evidence>
<dbReference type="InterPro" id="IPR019600">
    <property type="entry name" value="Hemin_uptake_protein_HemP"/>
</dbReference>
<reference evidence="2 3" key="1">
    <citation type="submission" date="2012-04" db="EMBL/GenBank/DDBJ databases">
        <title>The Genome Sequence of Afipia broomeae ATCC 49717.</title>
        <authorList>
            <consortium name="The Broad Institute Genome Sequencing Platform"/>
            <person name="Earl A."/>
            <person name="Ward D."/>
            <person name="Feldgarden M."/>
            <person name="Gevers D."/>
            <person name="Huys G."/>
            <person name="Walker B."/>
            <person name="Young S.K."/>
            <person name="Zeng Q."/>
            <person name="Gargeya S."/>
            <person name="Fitzgerald M."/>
            <person name="Haas B."/>
            <person name="Abouelleil A."/>
            <person name="Alvarado L."/>
            <person name="Arachchi H.M."/>
            <person name="Berlin A."/>
            <person name="Chapman S.B."/>
            <person name="Goldberg J."/>
            <person name="Griggs A."/>
            <person name="Gujja S."/>
            <person name="Hansen M."/>
            <person name="Howarth C."/>
            <person name="Imamovic A."/>
            <person name="Larimer J."/>
            <person name="McCowen C."/>
            <person name="Montmayeur A."/>
            <person name="Murphy C."/>
            <person name="Neiman D."/>
            <person name="Pearson M."/>
            <person name="Priest M."/>
            <person name="Roberts A."/>
            <person name="Saif S."/>
            <person name="Shea T."/>
            <person name="Sisk P."/>
            <person name="Sykes S."/>
            <person name="Wortman J."/>
            <person name="Nusbaum C."/>
            <person name="Birren B."/>
        </authorList>
    </citation>
    <scope>NUCLEOTIDE SEQUENCE [LARGE SCALE GENOMIC DNA]</scope>
    <source>
        <strain evidence="2 3">ATCC 49717</strain>
    </source>
</reference>
<evidence type="ECO:0008006" key="4">
    <source>
        <dbReference type="Google" id="ProtNLM"/>
    </source>
</evidence>
<dbReference type="PATRIC" id="fig|883078.3.peg.957"/>
<evidence type="ECO:0000313" key="2">
    <source>
        <dbReference type="EMBL" id="EKS41835.1"/>
    </source>
</evidence>